<name>A0A973A9Q4_9GAMM</name>
<proteinExistence type="predicted"/>
<dbReference type="SMART" id="SM00450">
    <property type="entry name" value="RHOD"/>
    <property type="match status" value="1"/>
</dbReference>
<dbReference type="InterPro" id="IPR036873">
    <property type="entry name" value="Rhodanese-like_dom_sf"/>
</dbReference>
<organism evidence="2 3">
    <name type="scientific">SAR86 cluster bacterium</name>
    <dbReference type="NCBI Taxonomy" id="2030880"/>
    <lineage>
        <taxon>Bacteria</taxon>
        <taxon>Pseudomonadati</taxon>
        <taxon>Pseudomonadota</taxon>
        <taxon>Gammaproteobacteria</taxon>
        <taxon>SAR86 cluster</taxon>
    </lineage>
</organism>
<feature type="domain" description="Rhodanese" evidence="1">
    <location>
        <begin position="26"/>
        <end position="122"/>
    </location>
</feature>
<sequence length="122" mass="13121">MALLPMDLVNNIKQQITELPLSELDLATNPILIDVREPQEANAGMIPGAMNIPRGVLEFQIQTHPALHGEQHPAVAHTDTPIVLYCQSGGRSALAALSLQQMGFNQVVSLQGGYQAWLASQG</sequence>
<dbReference type="PANTHER" id="PTHR44086:SF10">
    <property type="entry name" value="THIOSULFATE SULFURTRANSFERASE_RHODANESE-LIKE DOMAIN-CONTAINING PROTEIN 3"/>
    <property type="match status" value="1"/>
</dbReference>
<protein>
    <submittedName>
        <fullName evidence="2">Rhodanese-like domain-containing protein</fullName>
    </submittedName>
</protein>
<accession>A0A973A9Q4</accession>
<comment type="caution">
    <text evidence="2">The sequence shown here is derived from an EMBL/GenBank/DDBJ whole genome shotgun (WGS) entry which is preliminary data.</text>
</comment>
<dbReference type="SUPFAM" id="SSF52821">
    <property type="entry name" value="Rhodanese/Cell cycle control phosphatase"/>
    <property type="match status" value="1"/>
</dbReference>
<dbReference type="EMBL" id="JABMOJ010000446">
    <property type="protein sequence ID" value="NQV66028.1"/>
    <property type="molecule type" value="Genomic_DNA"/>
</dbReference>
<reference evidence="2" key="1">
    <citation type="submission" date="2020-05" db="EMBL/GenBank/DDBJ databases">
        <title>Sulfur intermediates as new biogeochemical hubs in an aquatic model microbial ecosystem.</title>
        <authorList>
            <person name="Vigneron A."/>
        </authorList>
    </citation>
    <scope>NUCLEOTIDE SEQUENCE</scope>
    <source>
        <strain evidence="2">Bin.250</strain>
    </source>
</reference>
<dbReference type="Proteomes" id="UP000754644">
    <property type="component" value="Unassembled WGS sequence"/>
</dbReference>
<dbReference type="AlphaFoldDB" id="A0A973A9Q4"/>
<dbReference type="PROSITE" id="PS50206">
    <property type="entry name" value="RHODANESE_3"/>
    <property type="match status" value="1"/>
</dbReference>
<gene>
    <name evidence="2" type="ORF">HQ497_11760</name>
</gene>
<evidence type="ECO:0000259" key="1">
    <source>
        <dbReference type="PROSITE" id="PS50206"/>
    </source>
</evidence>
<evidence type="ECO:0000313" key="3">
    <source>
        <dbReference type="Proteomes" id="UP000754644"/>
    </source>
</evidence>
<dbReference type="Gene3D" id="3.40.250.10">
    <property type="entry name" value="Rhodanese-like domain"/>
    <property type="match status" value="1"/>
</dbReference>
<dbReference type="GO" id="GO:0004792">
    <property type="term" value="F:thiosulfate-cyanide sulfurtransferase activity"/>
    <property type="evidence" value="ECO:0007669"/>
    <property type="project" value="TreeGrafter"/>
</dbReference>
<dbReference type="InterPro" id="IPR001763">
    <property type="entry name" value="Rhodanese-like_dom"/>
</dbReference>
<dbReference type="PANTHER" id="PTHR44086">
    <property type="entry name" value="THIOSULFATE SULFURTRANSFERASE RDL2, MITOCHONDRIAL-RELATED"/>
    <property type="match status" value="1"/>
</dbReference>
<evidence type="ECO:0000313" key="2">
    <source>
        <dbReference type="EMBL" id="NQV66028.1"/>
    </source>
</evidence>
<dbReference type="Pfam" id="PF00581">
    <property type="entry name" value="Rhodanese"/>
    <property type="match status" value="1"/>
</dbReference>